<dbReference type="Pfam" id="PF01478">
    <property type="entry name" value="Peptidase_A24"/>
    <property type="match status" value="1"/>
</dbReference>
<evidence type="ECO:0000256" key="6">
    <source>
        <dbReference type="ARBA" id="ARBA00023136"/>
    </source>
</evidence>
<dbReference type="PANTHER" id="PTHR30487">
    <property type="entry name" value="TYPE 4 PREPILIN-LIKE PROTEINS LEADER PEPTIDE-PROCESSING ENZYME"/>
    <property type="match status" value="1"/>
</dbReference>
<keyword evidence="4 7" id="KW-0812">Transmembrane</keyword>
<keyword evidence="10" id="KW-0808">Transferase</keyword>
<keyword evidence="3" id="KW-1003">Cell membrane</keyword>
<sequence length="238" mass="27403">MVILGIVGSVFASFMYTLIHSKDSKILTRRSECNHCERKLKWFELIPIVSYLCQRGKCNSCKEQIPLIYLVCEILLGLLFLVPVIFQLQFDDFLLYYLLIIFLVPIGLYDYETYTIPNHMSLILLVSGLMLSGFAHVEILVDLIIITIFHIIYFLFNNSIGYGDIKLFSVITLLTPVNFILYTFLFTFIIGGLFILTLSLYKKMVQEKVPLAPFIATSVILTFLIYEDLNKIYFGGLL</sequence>
<dbReference type="InterPro" id="IPR000045">
    <property type="entry name" value="Prepilin_IV_endopep_pep"/>
</dbReference>
<evidence type="ECO:0000256" key="3">
    <source>
        <dbReference type="ARBA" id="ARBA00022475"/>
    </source>
</evidence>
<gene>
    <name evidence="10" type="ORF">SAMN05192557_0564</name>
</gene>
<evidence type="ECO:0000259" key="9">
    <source>
        <dbReference type="Pfam" id="PF06750"/>
    </source>
</evidence>
<protein>
    <submittedName>
        <fullName evidence="10">Leader peptidase (Prepilin peptidase) / N-methyltransferase</fullName>
    </submittedName>
</protein>
<comment type="similarity">
    <text evidence="2">Belongs to the peptidase A24 family.</text>
</comment>
<dbReference type="GO" id="GO:0032259">
    <property type="term" value="P:methylation"/>
    <property type="evidence" value="ECO:0007669"/>
    <property type="project" value="UniProtKB-KW"/>
</dbReference>
<keyword evidence="10" id="KW-0489">Methyltransferase</keyword>
<dbReference type="Proteomes" id="UP000243605">
    <property type="component" value="Unassembled WGS sequence"/>
</dbReference>
<keyword evidence="5 7" id="KW-1133">Transmembrane helix</keyword>
<comment type="subcellular location">
    <subcellularLocation>
        <location evidence="1">Cell membrane</location>
        <topology evidence="1">Multi-pass membrane protein</topology>
    </subcellularLocation>
</comment>
<evidence type="ECO:0000256" key="1">
    <source>
        <dbReference type="ARBA" id="ARBA00004651"/>
    </source>
</evidence>
<proteinExistence type="inferred from homology"/>
<feature type="transmembrane region" description="Helical" evidence="7">
    <location>
        <begin position="94"/>
        <end position="111"/>
    </location>
</feature>
<keyword evidence="11" id="KW-1185">Reference proteome</keyword>
<dbReference type="AlphaFoldDB" id="A0A662Z1F3"/>
<feature type="domain" description="Prepilin type IV endopeptidase peptidase" evidence="8">
    <location>
        <begin position="98"/>
        <end position="196"/>
    </location>
</feature>
<evidence type="ECO:0000256" key="5">
    <source>
        <dbReference type="ARBA" id="ARBA00022989"/>
    </source>
</evidence>
<feature type="transmembrane region" description="Helical" evidence="7">
    <location>
        <begin position="209"/>
        <end position="226"/>
    </location>
</feature>
<evidence type="ECO:0000256" key="4">
    <source>
        <dbReference type="ARBA" id="ARBA00022692"/>
    </source>
</evidence>
<feature type="domain" description="Prepilin peptidase A24 N-terminal" evidence="9">
    <location>
        <begin position="6"/>
        <end position="83"/>
    </location>
</feature>
<evidence type="ECO:0000313" key="11">
    <source>
        <dbReference type="Proteomes" id="UP000243605"/>
    </source>
</evidence>
<evidence type="ECO:0000259" key="8">
    <source>
        <dbReference type="Pfam" id="PF01478"/>
    </source>
</evidence>
<name>A0A662Z1F3_9STAP</name>
<evidence type="ECO:0000313" key="10">
    <source>
        <dbReference type="EMBL" id="SEV86197.1"/>
    </source>
</evidence>
<accession>A0A662Z1F3</accession>
<dbReference type="Gene3D" id="1.20.120.1220">
    <property type="match status" value="1"/>
</dbReference>
<dbReference type="EMBL" id="FOIT01000001">
    <property type="protein sequence ID" value="SEV86197.1"/>
    <property type="molecule type" value="Genomic_DNA"/>
</dbReference>
<dbReference type="GO" id="GO:0004190">
    <property type="term" value="F:aspartic-type endopeptidase activity"/>
    <property type="evidence" value="ECO:0007669"/>
    <property type="project" value="InterPro"/>
</dbReference>
<dbReference type="Pfam" id="PF06750">
    <property type="entry name" value="A24_N_bact"/>
    <property type="match status" value="1"/>
</dbReference>
<dbReference type="RefSeq" id="WP_091473676.1">
    <property type="nucleotide sequence ID" value="NZ_FOIT01000001.1"/>
</dbReference>
<feature type="transmembrane region" description="Helical" evidence="7">
    <location>
        <begin position="67"/>
        <end position="88"/>
    </location>
</feature>
<dbReference type="GO" id="GO:0008168">
    <property type="term" value="F:methyltransferase activity"/>
    <property type="evidence" value="ECO:0007669"/>
    <property type="project" value="UniProtKB-KW"/>
</dbReference>
<dbReference type="PANTHER" id="PTHR30487:SF0">
    <property type="entry name" value="PREPILIN LEADER PEPTIDASE_N-METHYLTRANSFERASE-RELATED"/>
    <property type="match status" value="1"/>
</dbReference>
<dbReference type="InterPro" id="IPR050882">
    <property type="entry name" value="Prepilin_peptidase/N-MTase"/>
</dbReference>
<dbReference type="GO" id="GO:0005886">
    <property type="term" value="C:plasma membrane"/>
    <property type="evidence" value="ECO:0007669"/>
    <property type="project" value="UniProtKB-SubCell"/>
</dbReference>
<feature type="transmembrane region" description="Helical" evidence="7">
    <location>
        <begin position="123"/>
        <end position="156"/>
    </location>
</feature>
<organism evidence="10 11">
    <name type="scientific">Aliicoccus persicus</name>
    <dbReference type="NCBI Taxonomy" id="930138"/>
    <lineage>
        <taxon>Bacteria</taxon>
        <taxon>Bacillati</taxon>
        <taxon>Bacillota</taxon>
        <taxon>Bacilli</taxon>
        <taxon>Bacillales</taxon>
        <taxon>Staphylococcaceae</taxon>
        <taxon>Aliicoccus</taxon>
    </lineage>
</organism>
<keyword evidence="6 7" id="KW-0472">Membrane</keyword>
<evidence type="ECO:0000256" key="2">
    <source>
        <dbReference type="ARBA" id="ARBA00005801"/>
    </source>
</evidence>
<evidence type="ECO:0000256" key="7">
    <source>
        <dbReference type="SAM" id="Phobius"/>
    </source>
</evidence>
<feature type="transmembrane region" description="Helical" evidence="7">
    <location>
        <begin position="176"/>
        <end position="197"/>
    </location>
</feature>
<dbReference type="OrthoDB" id="9789291at2"/>
<dbReference type="InterPro" id="IPR010627">
    <property type="entry name" value="Prepilin_pept_A24_N"/>
</dbReference>
<dbReference type="GO" id="GO:0006465">
    <property type="term" value="P:signal peptide processing"/>
    <property type="evidence" value="ECO:0007669"/>
    <property type="project" value="TreeGrafter"/>
</dbReference>
<reference evidence="10 11" key="1">
    <citation type="submission" date="2016-10" db="EMBL/GenBank/DDBJ databases">
        <authorList>
            <person name="Varghese N."/>
            <person name="Submissions S."/>
        </authorList>
    </citation>
    <scope>NUCLEOTIDE SEQUENCE [LARGE SCALE GENOMIC DNA]</scope>
    <source>
        <strain evidence="10 11">IBRC-M10081</strain>
    </source>
</reference>